<keyword evidence="8" id="KW-1185">Reference proteome</keyword>
<comment type="subunit">
    <text evidence="5">This enzyme consists of two polypeptide chains, which are synthesized in precursor form from a single polypeptide.</text>
</comment>
<dbReference type="InterPro" id="IPR000101">
    <property type="entry name" value="GGT_peptidase"/>
</dbReference>
<comment type="catalytic activity">
    <reaction evidence="2 5">
        <text>glutathione + H2O = L-cysteinylglycine + L-glutamate</text>
        <dbReference type="Rhea" id="RHEA:28807"/>
        <dbReference type="ChEBI" id="CHEBI:15377"/>
        <dbReference type="ChEBI" id="CHEBI:29985"/>
        <dbReference type="ChEBI" id="CHEBI:57925"/>
        <dbReference type="ChEBI" id="CHEBI:61694"/>
        <dbReference type="EC" id="3.4.19.13"/>
    </reaction>
</comment>
<comment type="PTM">
    <text evidence="5">Cleaved by autocatalysis into a large and a small subunit.</text>
</comment>
<comment type="catalytic activity">
    <reaction evidence="1 5">
        <text>an S-substituted glutathione + H2O = an S-substituted L-cysteinylglycine + L-glutamate</text>
        <dbReference type="Rhea" id="RHEA:59468"/>
        <dbReference type="ChEBI" id="CHEBI:15377"/>
        <dbReference type="ChEBI" id="CHEBI:29985"/>
        <dbReference type="ChEBI" id="CHEBI:90779"/>
        <dbReference type="ChEBI" id="CHEBI:143103"/>
        <dbReference type="EC" id="3.4.19.13"/>
    </reaction>
</comment>
<dbReference type="Pfam" id="PF01019">
    <property type="entry name" value="G_glu_transpept"/>
    <property type="match status" value="1"/>
</dbReference>
<sequence>MRLVHLLCLSFCLCVTPVWANENDVAVASAHPLATQAGIEILEQGGNAFDAAVAVTAALAVVEPAGSGLGGGGFWLLHQAETNKDIMVDGREMAPGKASADMYLNQQGEFEQSHSLNGPLAAGIPGVPAGIVYLSEHYGKLPLKQSLAPAIRYALEGFAVGQHYTDMARFRLSVLNQYTASRRQFLDSGQVPSVGTVIKQPDLAHTLNSIVQQGKAGFYQGNIAQRLVEAVQQQGGIWTLDDLQRYEVKLRQPIKGLYRGYTITSAALPSSGGIVMVNALNQLSAFDLADAKTTQKRHLVIEAMRRAYRDRSRFLGDADFVAIPDYLTSVDYGKQLSDTIDPVHATPSPALTDQSIEGEDTTHFSILDSQGNRVAATLSVNYPFGSGFVAEGTGVLLNDEMDDFSSPSGAANVYGLVGEKANAIAPYKRPLSSMTPTFVENNDRLLITGTPGGSRIISMVLLSVLDFIEGKSAEVIVAAPRYHHQYLPDEVQVENVGFNEQELDALKQRGHHITQLSRQYGDMHVIIQDKINSTLNAASDPRGEGQATVTTLEK</sequence>
<dbReference type="Gene3D" id="1.10.246.130">
    <property type="match status" value="1"/>
</dbReference>
<evidence type="ECO:0000313" key="7">
    <source>
        <dbReference type="EMBL" id="GAA0214338.1"/>
    </source>
</evidence>
<dbReference type="Gene3D" id="3.60.20.40">
    <property type="match status" value="1"/>
</dbReference>
<dbReference type="PANTHER" id="PTHR43199:SF6">
    <property type="entry name" value="GLUTATHIONE HYDROLASE PROENZYME"/>
    <property type="match status" value="1"/>
</dbReference>
<dbReference type="InterPro" id="IPR051792">
    <property type="entry name" value="GGT_bact"/>
</dbReference>
<evidence type="ECO:0000256" key="4">
    <source>
        <dbReference type="ARBA" id="ARBA00047417"/>
    </source>
</evidence>
<evidence type="ECO:0000256" key="6">
    <source>
        <dbReference type="SAM" id="SignalP"/>
    </source>
</evidence>
<evidence type="ECO:0000256" key="5">
    <source>
        <dbReference type="RuleBase" id="RU368036"/>
    </source>
</evidence>
<accession>A0ABP3CSF2</accession>
<feature type="signal peptide" evidence="6">
    <location>
        <begin position="1"/>
        <end position="20"/>
    </location>
</feature>
<keyword evidence="6" id="KW-0732">Signal</keyword>
<comment type="caution">
    <text evidence="7">The sequence shown here is derived from an EMBL/GenBank/DDBJ whole genome shotgun (WGS) entry which is preliminary data.</text>
</comment>
<dbReference type="EC" id="2.3.2.2" evidence="5"/>
<gene>
    <name evidence="7" type="primary">ggt</name>
    <name evidence="7" type="ORF">GCM10008964_02340</name>
</gene>
<comment type="pathway">
    <text evidence="5">Sulfur metabolism; glutathione metabolism.</text>
</comment>
<dbReference type="InterPro" id="IPR043137">
    <property type="entry name" value="GGT_ssub_C"/>
</dbReference>
<comment type="similarity">
    <text evidence="5">Belongs to the gamma-glutamyltransferase family.</text>
</comment>
<dbReference type="EMBL" id="BAAADG010000001">
    <property type="protein sequence ID" value="GAA0214338.1"/>
    <property type="molecule type" value="Genomic_DNA"/>
</dbReference>
<dbReference type="NCBIfam" id="TIGR00066">
    <property type="entry name" value="g_glut_trans"/>
    <property type="match status" value="1"/>
</dbReference>
<proteinExistence type="inferred from homology"/>
<keyword evidence="5" id="KW-0865">Zymogen</keyword>
<protein>
    <recommendedName>
        <fullName evidence="5">Glutathione hydrolase proenzyme</fullName>
        <ecNumber evidence="5">2.3.2.2</ecNumber>
        <ecNumber evidence="5">3.4.19.13</ecNumber>
    </recommendedName>
    <component>
        <recommendedName>
            <fullName evidence="5">Glutathione hydrolase large chain</fullName>
        </recommendedName>
    </component>
    <component>
        <recommendedName>
            <fullName evidence="5">Glutathione hydrolase small chain</fullName>
        </recommendedName>
    </component>
</protein>
<dbReference type="Proteomes" id="UP001501476">
    <property type="component" value="Unassembled WGS sequence"/>
</dbReference>
<dbReference type="PRINTS" id="PR01210">
    <property type="entry name" value="GGTRANSPTASE"/>
</dbReference>
<comment type="catalytic activity">
    <reaction evidence="4 5">
        <text>an N-terminal (5-L-glutamyl)-[peptide] + an alpha-amino acid = 5-L-glutamyl amino acid + an N-terminal L-alpha-aminoacyl-[peptide]</text>
        <dbReference type="Rhea" id="RHEA:23904"/>
        <dbReference type="Rhea" id="RHEA-COMP:9780"/>
        <dbReference type="Rhea" id="RHEA-COMP:9795"/>
        <dbReference type="ChEBI" id="CHEBI:77644"/>
        <dbReference type="ChEBI" id="CHEBI:78597"/>
        <dbReference type="ChEBI" id="CHEBI:78599"/>
        <dbReference type="ChEBI" id="CHEBI:78608"/>
        <dbReference type="EC" id="2.3.2.2"/>
    </reaction>
</comment>
<dbReference type="RefSeq" id="WP_286305309.1">
    <property type="nucleotide sequence ID" value="NZ_AP027741.1"/>
</dbReference>
<keyword evidence="5" id="KW-0317">Glutathione biosynthesis</keyword>
<name>A0ABP3CSF2_9GAMM</name>
<evidence type="ECO:0000256" key="1">
    <source>
        <dbReference type="ARBA" id="ARBA00001049"/>
    </source>
</evidence>
<dbReference type="InterPro" id="IPR029055">
    <property type="entry name" value="Ntn_hydrolases_N"/>
</dbReference>
<keyword evidence="5" id="KW-0378">Hydrolase</keyword>
<keyword evidence="3 5" id="KW-0012">Acyltransferase</keyword>
<evidence type="ECO:0000313" key="8">
    <source>
        <dbReference type="Proteomes" id="UP001501476"/>
    </source>
</evidence>
<feature type="chain" id="PRO_5047242228" description="Glutathione hydrolase proenzyme" evidence="6">
    <location>
        <begin position="21"/>
        <end position="554"/>
    </location>
</feature>
<dbReference type="SUPFAM" id="SSF56235">
    <property type="entry name" value="N-terminal nucleophile aminohydrolases (Ntn hydrolases)"/>
    <property type="match status" value="1"/>
</dbReference>
<evidence type="ECO:0000256" key="3">
    <source>
        <dbReference type="ARBA" id="ARBA00023315"/>
    </source>
</evidence>
<evidence type="ECO:0000256" key="2">
    <source>
        <dbReference type="ARBA" id="ARBA00001089"/>
    </source>
</evidence>
<reference evidence="8" key="1">
    <citation type="journal article" date="2019" name="Int. J. Syst. Evol. Microbiol.">
        <title>The Global Catalogue of Microorganisms (GCM) 10K type strain sequencing project: providing services to taxonomists for standard genome sequencing and annotation.</title>
        <authorList>
            <consortium name="The Broad Institute Genomics Platform"/>
            <consortium name="The Broad Institute Genome Sequencing Center for Infectious Disease"/>
            <person name="Wu L."/>
            <person name="Ma J."/>
        </authorList>
    </citation>
    <scope>NUCLEOTIDE SEQUENCE [LARGE SCALE GENOMIC DNA]</scope>
    <source>
        <strain evidence="8">JCM 6886</strain>
    </source>
</reference>
<dbReference type="InterPro" id="IPR043138">
    <property type="entry name" value="GGT_lsub"/>
</dbReference>
<dbReference type="PANTHER" id="PTHR43199">
    <property type="entry name" value="GLUTATHIONE HYDROLASE"/>
    <property type="match status" value="1"/>
</dbReference>
<dbReference type="EC" id="3.4.19.13" evidence="5"/>
<keyword evidence="5" id="KW-0808">Transferase</keyword>
<organism evidence="7 8">
    <name type="scientific">Methylophaga marina</name>
    <dbReference type="NCBI Taxonomy" id="45495"/>
    <lineage>
        <taxon>Bacteria</taxon>
        <taxon>Pseudomonadati</taxon>
        <taxon>Pseudomonadota</taxon>
        <taxon>Gammaproteobacteria</taxon>
        <taxon>Thiotrichales</taxon>
        <taxon>Piscirickettsiaceae</taxon>
        <taxon>Methylophaga</taxon>
    </lineage>
</organism>